<organism evidence="2 3">
    <name type="scientific">Nocardia jiangxiensis</name>
    <dbReference type="NCBI Taxonomy" id="282685"/>
    <lineage>
        <taxon>Bacteria</taxon>
        <taxon>Bacillati</taxon>
        <taxon>Actinomycetota</taxon>
        <taxon>Actinomycetes</taxon>
        <taxon>Mycobacteriales</taxon>
        <taxon>Nocardiaceae</taxon>
        <taxon>Nocardia</taxon>
    </lineage>
</organism>
<dbReference type="PRINTS" id="PR00111">
    <property type="entry name" value="ABHYDROLASE"/>
</dbReference>
<keyword evidence="2" id="KW-0378">Hydrolase</keyword>
<feature type="domain" description="AB hydrolase-1" evidence="1">
    <location>
        <begin position="11"/>
        <end position="230"/>
    </location>
</feature>
<dbReference type="PROSITE" id="PS01151">
    <property type="entry name" value="FIMBRIAL_USHER"/>
    <property type="match status" value="1"/>
</dbReference>
<dbReference type="SUPFAM" id="SSF53474">
    <property type="entry name" value="alpha/beta-Hydrolases"/>
    <property type="match status" value="1"/>
</dbReference>
<dbReference type="InterPro" id="IPR050471">
    <property type="entry name" value="AB_hydrolase"/>
</dbReference>
<sequence length="256" mass="26957">MTAFIDEGSGPPVLLSASLGTTAAMWAPQRERLREHRRVISYDHRGHGDSPVPPGPYRLDDLTADAVALLDSLQIEEVDVVGVSLGGTVGLALAVEHPDRVRSLVTVNAPVFADDPEFWRRRAAAVRAEGMGIATAGLLGRWYSPADAAAPSILIARTVSGVDRLDPQGYAACCEAIAGTDLRDRLADIRCPVLAVNGLADAVVPAHHADLIAAGVPGARHIALPGAGHLLTQEIPDELHDLLLEHWAAVNGKDAS</sequence>
<name>A0ABW6S871_9NOCA</name>
<protein>
    <submittedName>
        <fullName evidence="2">Alpha/beta fold hydrolase</fullName>
    </submittedName>
</protein>
<evidence type="ECO:0000313" key="3">
    <source>
        <dbReference type="Proteomes" id="UP001601992"/>
    </source>
</evidence>
<dbReference type="PANTHER" id="PTHR43433:SF5">
    <property type="entry name" value="AB HYDROLASE-1 DOMAIN-CONTAINING PROTEIN"/>
    <property type="match status" value="1"/>
</dbReference>
<dbReference type="InterPro" id="IPR000073">
    <property type="entry name" value="AB_hydrolase_1"/>
</dbReference>
<proteinExistence type="predicted"/>
<accession>A0ABW6S871</accession>
<reference evidence="2 3" key="1">
    <citation type="submission" date="2024-10" db="EMBL/GenBank/DDBJ databases">
        <title>The Natural Products Discovery Center: Release of the First 8490 Sequenced Strains for Exploring Actinobacteria Biosynthetic Diversity.</title>
        <authorList>
            <person name="Kalkreuter E."/>
            <person name="Kautsar S.A."/>
            <person name="Yang D."/>
            <person name="Bader C.D."/>
            <person name="Teijaro C.N."/>
            <person name="Fluegel L."/>
            <person name="Davis C.M."/>
            <person name="Simpson J.R."/>
            <person name="Lauterbach L."/>
            <person name="Steele A.D."/>
            <person name="Gui C."/>
            <person name="Meng S."/>
            <person name="Li G."/>
            <person name="Viehrig K."/>
            <person name="Ye F."/>
            <person name="Su P."/>
            <person name="Kiefer A.F."/>
            <person name="Nichols A."/>
            <person name="Cepeda A.J."/>
            <person name="Yan W."/>
            <person name="Fan B."/>
            <person name="Jiang Y."/>
            <person name="Adhikari A."/>
            <person name="Zheng C.-J."/>
            <person name="Schuster L."/>
            <person name="Cowan T.M."/>
            <person name="Smanski M.J."/>
            <person name="Chevrette M.G."/>
            <person name="De Carvalho L.P.S."/>
            <person name="Shen B."/>
        </authorList>
    </citation>
    <scope>NUCLEOTIDE SEQUENCE [LARGE SCALE GENOMIC DNA]</scope>
    <source>
        <strain evidence="2 3">NPDC002593</strain>
    </source>
</reference>
<dbReference type="Proteomes" id="UP001601992">
    <property type="component" value="Unassembled WGS sequence"/>
</dbReference>
<dbReference type="RefSeq" id="WP_051193199.1">
    <property type="nucleotide sequence ID" value="NZ_JBIAQY010000013.1"/>
</dbReference>
<dbReference type="EMBL" id="JBIAQY010000013">
    <property type="protein sequence ID" value="MFF3572439.1"/>
    <property type="molecule type" value="Genomic_DNA"/>
</dbReference>
<dbReference type="Gene3D" id="3.40.50.1820">
    <property type="entry name" value="alpha/beta hydrolase"/>
    <property type="match status" value="1"/>
</dbReference>
<comment type="caution">
    <text evidence="2">The sequence shown here is derived from an EMBL/GenBank/DDBJ whole genome shotgun (WGS) entry which is preliminary data.</text>
</comment>
<evidence type="ECO:0000313" key="2">
    <source>
        <dbReference type="EMBL" id="MFF3572439.1"/>
    </source>
</evidence>
<dbReference type="PANTHER" id="PTHR43433">
    <property type="entry name" value="HYDROLASE, ALPHA/BETA FOLD FAMILY PROTEIN"/>
    <property type="match status" value="1"/>
</dbReference>
<dbReference type="Pfam" id="PF00561">
    <property type="entry name" value="Abhydrolase_1"/>
    <property type="match status" value="1"/>
</dbReference>
<dbReference type="GO" id="GO:0016787">
    <property type="term" value="F:hydrolase activity"/>
    <property type="evidence" value="ECO:0007669"/>
    <property type="project" value="UniProtKB-KW"/>
</dbReference>
<dbReference type="InterPro" id="IPR018030">
    <property type="entry name" value="Fimbrial_membr_usher_CS"/>
</dbReference>
<evidence type="ECO:0000259" key="1">
    <source>
        <dbReference type="Pfam" id="PF00561"/>
    </source>
</evidence>
<keyword evidence="3" id="KW-1185">Reference proteome</keyword>
<dbReference type="InterPro" id="IPR029058">
    <property type="entry name" value="AB_hydrolase_fold"/>
</dbReference>
<gene>
    <name evidence="2" type="ORF">ACFYXQ_32195</name>
</gene>